<dbReference type="InterPro" id="IPR015919">
    <property type="entry name" value="Cadherin-like_sf"/>
</dbReference>
<protein>
    <submittedName>
        <fullName evidence="2">Unannotated protein</fullName>
    </submittedName>
</protein>
<dbReference type="Pfam" id="PF07603">
    <property type="entry name" value="Lcl_C"/>
    <property type="match status" value="1"/>
</dbReference>
<dbReference type="GO" id="GO:0005509">
    <property type="term" value="F:calcium ion binding"/>
    <property type="evidence" value="ECO:0007669"/>
    <property type="project" value="InterPro"/>
</dbReference>
<reference evidence="2" key="1">
    <citation type="submission" date="2020-05" db="EMBL/GenBank/DDBJ databases">
        <authorList>
            <person name="Chiriac C."/>
            <person name="Salcher M."/>
            <person name="Ghai R."/>
            <person name="Kavagutti S V."/>
        </authorList>
    </citation>
    <scope>NUCLEOTIDE SEQUENCE</scope>
</reference>
<name>A0A6J7UXI7_9ZZZZ</name>
<dbReference type="AlphaFoldDB" id="A0A6J7UXI7"/>
<dbReference type="InterPro" id="IPR011460">
    <property type="entry name" value="Lcl_C"/>
</dbReference>
<accession>A0A6J7UXI7</accession>
<feature type="domain" description="Lcl C-terminal" evidence="1">
    <location>
        <begin position="359"/>
        <end position="457"/>
    </location>
</feature>
<gene>
    <name evidence="2" type="ORF">UFOPK4347_01876</name>
</gene>
<proteinExistence type="predicted"/>
<evidence type="ECO:0000259" key="1">
    <source>
        <dbReference type="Pfam" id="PF07603"/>
    </source>
</evidence>
<dbReference type="Gene3D" id="2.60.40.10">
    <property type="entry name" value="Immunoglobulins"/>
    <property type="match status" value="1"/>
</dbReference>
<dbReference type="SUPFAM" id="SSF49313">
    <property type="entry name" value="Cadherin-like"/>
    <property type="match status" value="1"/>
</dbReference>
<dbReference type="InterPro" id="IPR013783">
    <property type="entry name" value="Ig-like_fold"/>
</dbReference>
<dbReference type="Pfam" id="PF05345">
    <property type="entry name" value="He_PIG"/>
    <property type="match status" value="1"/>
</dbReference>
<dbReference type="EMBL" id="CAFBQU010000125">
    <property type="protein sequence ID" value="CAB5068647.1"/>
    <property type="molecule type" value="Genomic_DNA"/>
</dbReference>
<sequence>MTTKPQSRSYSRRSAGILLLVGVLVGVTISSSVSAAPSTKVTWKVSSLPAGEAKKLSAVVSTNSPGVKTWSKRGTCTLTPTRKPTRVTMGATGSCTLTLKIAQSKNYPARTSRKTIALVVPATTVAPTTTVAPATLVAPTTTVAPATLVAPTTTTTVAPVASPVFGLSSSSESKVQNVAIVGYTITSTGGVIASYAISPVAPTGTLFDTSTGLLSGSPTTVQGATVYTITATNATGTATRTFTLTVTALPCADGGACVADNIGPGGGTVYYVASSNFTSAGSACGSTCRYLETAPIGWIAASTQAAQTNCVNAGSSSVEPKCVWSGNTSAAIGSMGTRIGTGYANTSAMITQSSTAGKAGTVARAFQGGGKTDWFLPSKDELNALCKWATNDTVNTICNNSGSGGYLPITKGEFANTPHYWSSTELDAGFAWYQNFNSGNQGSWMKGTSGYLVRPVRAF</sequence>
<organism evidence="2">
    <name type="scientific">freshwater metagenome</name>
    <dbReference type="NCBI Taxonomy" id="449393"/>
    <lineage>
        <taxon>unclassified sequences</taxon>
        <taxon>metagenomes</taxon>
        <taxon>ecological metagenomes</taxon>
    </lineage>
</organism>
<evidence type="ECO:0000313" key="2">
    <source>
        <dbReference type="EMBL" id="CAB5068647.1"/>
    </source>
</evidence>
<dbReference type="GO" id="GO:0016020">
    <property type="term" value="C:membrane"/>
    <property type="evidence" value="ECO:0007669"/>
    <property type="project" value="InterPro"/>
</dbReference>